<keyword evidence="2" id="KW-1185">Reference proteome</keyword>
<dbReference type="Proteomes" id="UP000196239">
    <property type="component" value="Chromosome 1"/>
</dbReference>
<gene>
    <name evidence="1" type="ORF">NDEV_0256</name>
</gene>
<reference evidence="2" key="1">
    <citation type="submission" date="2015-10" db="EMBL/GenBank/DDBJ databases">
        <authorList>
            <person name="Lehtovirta-Morley L.E."/>
            <person name="Vieille C."/>
        </authorList>
    </citation>
    <scope>NUCLEOTIDE SEQUENCE [LARGE SCALE GENOMIC DNA]</scope>
</reference>
<organism evidence="1 2">
    <name type="scientific">Nitrosotalea devaniterrae</name>
    <dbReference type="NCBI Taxonomy" id="1078905"/>
    <lineage>
        <taxon>Archaea</taxon>
        <taxon>Nitrososphaerota</taxon>
        <taxon>Nitrososphaeria</taxon>
        <taxon>Nitrosotaleales</taxon>
        <taxon>Nitrosotaleaceae</taxon>
        <taxon>Nitrosotalea</taxon>
    </lineage>
</organism>
<dbReference type="EMBL" id="LN890280">
    <property type="protein sequence ID" value="CUR51021.1"/>
    <property type="molecule type" value="Genomic_DNA"/>
</dbReference>
<proteinExistence type="predicted"/>
<sequence length="437" mass="49852">MAIAESADSIKKRVNTTNPLVLTDEDCIVQSDVGKKLTYKKTIYTKTQTIRKKPTKKAKLLAIPDVKRWYDNVARGSPVSAEINLRRLSKFCEDNKITPTQLAELGIADVRKVTDLLQDQISWMESQGKAPQYIKGTITAIKSWLHHFDVFIKRRIKITDVDSTPTLANERVPEGYELAELFSRANLRAGAVMSLIGKAGLRPEVLGNHNATDGLMIKDLPDLEIKHGMATFSNKPSKVLVRKTLSKARHEYFTFLTDLGGKSLLAYLNERIVSGEMLTPESPVIAPFAKYERFRGENKGKRFVETLTIRREVQKIMRPRFLWRPYVLRAYFDTQLLIAESRGKIAHDFRVFFMGHKGSMEAKYTTNKGILPDLLINEMRNAFSRSEEFLDLEKVNDQQLKKQKETTEKLGNLTQEELELLQKLLAKIDNSKTSMTN</sequence>
<dbReference type="KEGG" id="ndv:NDEV_0256"/>
<protein>
    <submittedName>
        <fullName evidence="1">Uncharacterized protein</fullName>
    </submittedName>
</protein>
<name>A0A128A0Z7_9ARCH</name>
<dbReference type="AlphaFoldDB" id="A0A128A0Z7"/>
<evidence type="ECO:0000313" key="2">
    <source>
        <dbReference type="Proteomes" id="UP000196239"/>
    </source>
</evidence>
<accession>A0A128A0Z7</accession>
<evidence type="ECO:0000313" key="1">
    <source>
        <dbReference type="EMBL" id="CUR51021.1"/>
    </source>
</evidence>